<dbReference type="Gene3D" id="3.40.50.880">
    <property type="match status" value="1"/>
</dbReference>
<keyword evidence="1" id="KW-0677">Repeat</keyword>
<evidence type="ECO:0000313" key="3">
    <source>
        <dbReference type="EMBL" id="OIR07327.1"/>
    </source>
</evidence>
<protein>
    <submittedName>
        <fullName evidence="3">Chaperone protein YajL</fullName>
    </submittedName>
</protein>
<dbReference type="Pfam" id="PF01965">
    <property type="entry name" value="DJ-1_PfpI"/>
    <property type="match status" value="1"/>
</dbReference>
<gene>
    <name evidence="3" type="primary">yajL_4</name>
    <name evidence="3" type="ORF">GALL_105830</name>
</gene>
<evidence type="ECO:0000259" key="2">
    <source>
        <dbReference type="Pfam" id="PF01965"/>
    </source>
</evidence>
<dbReference type="PANTHER" id="PTHR48094">
    <property type="entry name" value="PROTEIN/NUCLEIC ACID DEGLYCASE DJ-1-RELATED"/>
    <property type="match status" value="1"/>
</dbReference>
<comment type="caution">
    <text evidence="3">The sequence shown here is derived from an EMBL/GenBank/DDBJ whole genome shotgun (WGS) entry which is preliminary data.</text>
</comment>
<dbReference type="SUPFAM" id="SSF52317">
    <property type="entry name" value="Class I glutamine amidotransferase-like"/>
    <property type="match status" value="1"/>
</dbReference>
<dbReference type="InterPro" id="IPR002818">
    <property type="entry name" value="DJ-1/PfpI"/>
</dbReference>
<proteinExistence type="predicted"/>
<dbReference type="AlphaFoldDB" id="A0A1J5SFY4"/>
<dbReference type="GO" id="GO:0005737">
    <property type="term" value="C:cytoplasm"/>
    <property type="evidence" value="ECO:0007669"/>
    <property type="project" value="TreeGrafter"/>
</dbReference>
<dbReference type="PANTHER" id="PTHR48094:SF12">
    <property type="entry name" value="PARKINSON DISEASE PROTEIN 7 HOMOLOG"/>
    <property type="match status" value="1"/>
</dbReference>
<sequence length="179" mass="18809">MPSVLAILAPGFEEIEAVAPVDLLRRAGADVTLASLTPDPNVRGRSGIGVHADASLAACLDRTYDCLFLPGGPGVKELRADARVRDLALRQASRKAWIAAICAAPTVLHDAGLLEGKRYTAHPSVAGELTRIIADERVVVDGRLITSRGAGTALDFGLELVSRLFSPEKSASIANSIVF</sequence>
<dbReference type="InterPro" id="IPR006287">
    <property type="entry name" value="DJ-1"/>
</dbReference>
<reference evidence="3" key="1">
    <citation type="submission" date="2016-10" db="EMBL/GenBank/DDBJ databases">
        <title>Sequence of Gallionella enrichment culture.</title>
        <authorList>
            <person name="Poehlein A."/>
            <person name="Muehling M."/>
            <person name="Daniel R."/>
        </authorList>
    </citation>
    <scope>NUCLEOTIDE SEQUENCE</scope>
</reference>
<accession>A0A1J5SFY4</accession>
<dbReference type="NCBIfam" id="TIGR01383">
    <property type="entry name" value="not_thiJ"/>
    <property type="match status" value="1"/>
</dbReference>
<dbReference type="InterPro" id="IPR050325">
    <property type="entry name" value="Prot/Nucl_acid_deglycase"/>
</dbReference>
<name>A0A1J5SFY4_9ZZZZ</name>
<evidence type="ECO:0000256" key="1">
    <source>
        <dbReference type="ARBA" id="ARBA00022737"/>
    </source>
</evidence>
<dbReference type="FunFam" id="3.40.50.880:FF:000015">
    <property type="entry name" value="Protein DJ-1 homolog C"/>
    <property type="match status" value="1"/>
</dbReference>
<dbReference type="EMBL" id="MLJW01000038">
    <property type="protein sequence ID" value="OIR07327.1"/>
    <property type="molecule type" value="Genomic_DNA"/>
</dbReference>
<dbReference type="CDD" id="cd03135">
    <property type="entry name" value="GATase1_DJ-1"/>
    <property type="match status" value="1"/>
</dbReference>
<dbReference type="InterPro" id="IPR029062">
    <property type="entry name" value="Class_I_gatase-like"/>
</dbReference>
<feature type="domain" description="DJ-1/PfpI" evidence="2">
    <location>
        <begin position="3"/>
        <end position="162"/>
    </location>
</feature>
<organism evidence="3">
    <name type="scientific">mine drainage metagenome</name>
    <dbReference type="NCBI Taxonomy" id="410659"/>
    <lineage>
        <taxon>unclassified sequences</taxon>
        <taxon>metagenomes</taxon>
        <taxon>ecological metagenomes</taxon>
    </lineage>
</organism>